<evidence type="ECO:0000313" key="2">
    <source>
        <dbReference type="Proteomes" id="UP000198915"/>
    </source>
</evidence>
<keyword evidence="2" id="KW-1185">Reference proteome</keyword>
<dbReference type="RefSeq" id="WP_092271687.1">
    <property type="nucleotide sequence ID" value="NZ_CP176856.1"/>
</dbReference>
<dbReference type="AlphaFoldDB" id="A0A1I3YDR2"/>
<evidence type="ECO:0000313" key="1">
    <source>
        <dbReference type="EMBL" id="SFK30077.1"/>
    </source>
</evidence>
<reference evidence="2" key="1">
    <citation type="submission" date="2016-10" db="EMBL/GenBank/DDBJ databases">
        <authorList>
            <person name="Varghese N."/>
            <person name="Submissions S."/>
        </authorList>
    </citation>
    <scope>NUCLEOTIDE SEQUENCE [LARGE SCALE GENOMIC DNA]</scope>
    <source>
        <strain evidence="2">OK042</strain>
    </source>
</reference>
<dbReference type="GeneID" id="301133582"/>
<name>A0A1I3YDR2_9BACL</name>
<protein>
    <submittedName>
        <fullName evidence="1">Uncharacterized protein</fullName>
    </submittedName>
</protein>
<organism evidence="1 2">
    <name type="scientific">Brevibacillus centrosporus</name>
    <dbReference type="NCBI Taxonomy" id="54910"/>
    <lineage>
        <taxon>Bacteria</taxon>
        <taxon>Bacillati</taxon>
        <taxon>Bacillota</taxon>
        <taxon>Bacilli</taxon>
        <taxon>Bacillales</taxon>
        <taxon>Paenibacillaceae</taxon>
        <taxon>Brevibacillus</taxon>
    </lineage>
</organism>
<dbReference type="Proteomes" id="UP000198915">
    <property type="component" value="Unassembled WGS sequence"/>
</dbReference>
<gene>
    <name evidence="1" type="ORF">SAMN05518846_11187</name>
</gene>
<proteinExistence type="predicted"/>
<sequence length="192" mass="22000">MANHRRRAQIRLSPPEFTYFNEIKFSIGNDPLVQVEPLRQLAGGDFLITIRVQGMQKARALATLIIATKQIGNLRIQVRVVTSEGNRVQPITRALTPREIVALYQTAFRTNRLFNFAVVRASISFTAVYPVFKAQVIQFFNDDLSDLFNNFNQVAAFVFRDVLRNRINQTPILFSTARKTISMANRKRKPKT</sequence>
<dbReference type="EMBL" id="FORT01000011">
    <property type="protein sequence ID" value="SFK30077.1"/>
    <property type="molecule type" value="Genomic_DNA"/>
</dbReference>
<accession>A0A1I3YDR2</accession>